<reference evidence="11 12" key="1">
    <citation type="submission" date="2017-05" db="EMBL/GenBank/DDBJ databases">
        <title>Comparative genomic and metabolic analysis of manganese-oxidizing mechanisms in Celeribater manganoxidans DY25T: its adaption to the environment of polymetallic nodule.</title>
        <authorList>
            <person name="Wang X."/>
        </authorList>
    </citation>
    <scope>NUCLEOTIDE SEQUENCE [LARGE SCALE GENOMIC DNA]</scope>
    <source>
        <strain evidence="11 12">DY25</strain>
    </source>
</reference>
<dbReference type="Gene3D" id="3.40.50.300">
    <property type="entry name" value="P-loop containing nucleotide triphosphate hydrolases"/>
    <property type="match status" value="2"/>
</dbReference>
<dbReference type="InterPro" id="IPR050547">
    <property type="entry name" value="DEAD_box_RNA_helicases"/>
</dbReference>
<dbReference type="InterPro" id="IPR006474">
    <property type="entry name" value="Helicase_Cas3_CRISPR-ass_core"/>
</dbReference>
<evidence type="ECO:0000256" key="4">
    <source>
        <dbReference type="ARBA" id="ARBA00022723"/>
    </source>
</evidence>
<dbReference type="InterPro" id="IPR054712">
    <property type="entry name" value="Cas3-like_dom"/>
</dbReference>
<evidence type="ECO:0000256" key="3">
    <source>
        <dbReference type="ARBA" id="ARBA00022722"/>
    </source>
</evidence>
<dbReference type="GO" id="GO:0016787">
    <property type="term" value="F:hydrolase activity"/>
    <property type="evidence" value="ECO:0007669"/>
    <property type="project" value="UniProtKB-KW"/>
</dbReference>
<evidence type="ECO:0000313" key="12">
    <source>
        <dbReference type="Proteomes" id="UP000219050"/>
    </source>
</evidence>
<sequence>MFAHHGRPLPAPNEARANGCFQNFADYDWKNEETILGSAIAAWFPDLNTLCLPPAVPELVHYITGLLALADWLGSDQTAFAFIADFDAEYWTKAQDHARAHVDAIGPGLRPDALAGGADWALISDHPNPRPAQSALAQVSLNAPLVILEAETGAGKTEAALWHFVRHLEAGNVEALYFAVPTRAAARQLHSRVTDALRRMFRLREEPVLAVPGQIVAGHAQGRPLPDFKVLWDDGPATHRWAAEHATRYLAARIAVGTIDQAMLAGLQVKHAHLRGSALARALLVMDEVHASDAWMTDIQKSTLDAHLALGGHALLMSATLGAAARCRWTDAPLPDPDAAAATAYPAIWLGRDLLPVAPDPAAEKRVTVRPHRGWSGTEAAQLALDAARQGAKVLVIRNTVDRARETWAACAEAAPELVMSVDGQPSLHHSRFAAEDRARLDTCVEQVLGKGSAEAGVIVVGTQTLEQSLDISADLLITDLCPMDVLLQRIGRLHRHAGAAHPPGFDTATCIVLVPEQGLAPLTRKAENGLGVFENAAQISGVYIDVCVLQATLDQITANPLWSIPAMNRHLVEAATHPQLLDRIAEREGWQTHRGRMTGKGYAERLAARHVVLDRTSPLAPFPAMRRSAPGWGPTVCSSGSPMAPVALLAPRSAGWPFPRSGLTGWTPTRWNC</sequence>
<name>A0A291M2L2_9RHOB</name>
<organism evidence="11 12">
    <name type="scientific">Pacificitalea manganoxidans</name>
    <dbReference type="NCBI Taxonomy" id="1411902"/>
    <lineage>
        <taxon>Bacteria</taxon>
        <taxon>Pseudomonadati</taxon>
        <taxon>Pseudomonadota</taxon>
        <taxon>Alphaproteobacteria</taxon>
        <taxon>Rhodobacterales</taxon>
        <taxon>Paracoccaceae</taxon>
        <taxon>Pacificitalea</taxon>
    </lineage>
</organism>
<dbReference type="GO" id="GO:0003723">
    <property type="term" value="F:RNA binding"/>
    <property type="evidence" value="ECO:0007669"/>
    <property type="project" value="TreeGrafter"/>
</dbReference>
<comment type="similarity">
    <text evidence="1">In the N-terminal section; belongs to the CRISPR-associated nuclease Cas3-HD family.</text>
</comment>
<dbReference type="NCBIfam" id="TIGR01587">
    <property type="entry name" value="cas3_core"/>
    <property type="match status" value="1"/>
</dbReference>
<accession>A0A291M2L2</accession>
<dbReference type="GO" id="GO:0046872">
    <property type="term" value="F:metal ion binding"/>
    <property type="evidence" value="ECO:0007669"/>
    <property type="project" value="UniProtKB-KW"/>
</dbReference>
<dbReference type="SUPFAM" id="SSF52540">
    <property type="entry name" value="P-loop containing nucleoside triphosphate hydrolases"/>
    <property type="match status" value="1"/>
</dbReference>
<gene>
    <name evidence="11" type="ORF">CBW24_14120</name>
</gene>
<evidence type="ECO:0000256" key="1">
    <source>
        <dbReference type="ARBA" id="ARBA00006847"/>
    </source>
</evidence>
<dbReference type="InterPro" id="IPR038257">
    <property type="entry name" value="CRISPR-assoc_Cas3_HD_sf"/>
</dbReference>
<dbReference type="InterPro" id="IPR027417">
    <property type="entry name" value="P-loop_NTPase"/>
</dbReference>
<dbReference type="GO" id="GO:0003724">
    <property type="term" value="F:RNA helicase activity"/>
    <property type="evidence" value="ECO:0007669"/>
    <property type="project" value="TreeGrafter"/>
</dbReference>
<dbReference type="Proteomes" id="UP000219050">
    <property type="component" value="Chromosome"/>
</dbReference>
<keyword evidence="4" id="KW-0479">Metal-binding</keyword>
<evidence type="ECO:0000256" key="6">
    <source>
        <dbReference type="ARBA" id="ARBA00022801"/>
    </source>
</evidence>
<dbReference type="GO" id="GO:0005524">
    <property type="term" value="F:ATP binding"/>
    <property type="evidence" value="ECO:0007669"/>
    <property type="project" value="UniProtKB-KW"/>
</dbReference>
<dbReference type="InterPro" id="IPR014001">
    <property type="entry name" value="Helicase_ATP-bd"/>
</dbReference>
<dbReference type="AlphaFoldDB" id="A0A291M2L2"/>
<dbReference type="Pfam" id="PF00270">
    <property type="entry name" value="DEAD"/>
    <property type="match status" value="1"/>
</dbReference>
<dbReference type="InterPro" id="IPR011545">
    <property type="entry name" value="DEAD/DEAH_box_helicase_dom"/>
</dbReference>
<keyword evidence="6" id="KW-0378">Hydrolase</keyword>
<evidence type="ECO:0000259" key="10">
    <source>
        <dbReference type="SMART" id="SM00487"/>
    </source>
</evidence>
<dbReference type="SMART" id="SM00487">
    <property type="entry name" value="DEXDc"/>
    <property type="match status" value="1"/>
</dbReference>
<dbReference type="InterPro" id="IPR006483">
    <property type="entry name" value="CRISPR-assoc_Cas3_HD"/>
</dbReference>
<keyword evidence="5" id="KW-0547">Nucleotide-binding</keyword>
<comment type="similarity">
    <text evidence="2">In the central section; belongs to the CRISPR-associated helicase Cas3 family.</text>
</comment>
<evidence type="ECO:0000256" key="8">
    <source>
        <dbReference type="ARBA" id="ARBA00022840"/>
    </source>
</evidence>
<evidence type="ECO:0000313" key="11">
    <source>
        <dbReference type="EMBL" id="ATI43028.1"/>
    </source>
</evidence>
<dbReference type="PANTHER" id="PTHR47963">
    <property type="entry name" value="DEAD-BOX ATP-DEPENDENT RNA HELICASE 47, MITOCHONDRIAL"/>
    <property type="match status" value="1"/>
</dbReference>
<dbReference type="PANTHER" id="PTHR47963:SF9">
    <property type="entry name" value="CRISPR-ASSOCIATED ENDONUCLEASE_HELICASE CAS3"/>
    <property type="match status" value="1"/>
</dbReference>
<dbReference type="GO" id="GO:0004518">
    <property type="term" value="F:nuclease activity"/>
    <property type="evidence" value="ECO:0007669"/>
    <property type="project" value="UniProtKB-KW"/>
</dbReference>
<keyword evidence="9" id="KW-0051">Antiviral defense</keyword>
<feature type="domain" description="Helicase ATP-binding" evidence="10">
    <location>
        <begin position="125"/>
        <end position="348"/>
    </location>
</feature>
<protein>
    <submittedName>
        <fullName evidence="11">CRISPR-associated helicase Cas3</fullName>
    </submittedName>
</protein>
<proteinExistence type="inferred from homology"/>
<dbReference type="Pfam" id="PF18019">
    <property type="entry name" value="Cas3_HD"/>
    <property type="match status" value="1"/>
</dbReference>
<keyword evidence="12" id="KW-1185">Reference proteome</keyword>
<dbReference type="KEGG" id="cmag:CBW24_14120"/>
<keyword evidence="3" id="KW-0540">Nuclease</keyword>
<keyword evidence="7" id="KW-0347">Helicase</keyword>
<dbReference type="GO" id="GO:0051607">
    <property type="term" value="P:defense response to virus"/>
    <property type="evidence" value="ECO:0007669"/>
    <property type="project" value="UniProtKB-KW"/>
</dbReference>
<evidence type="ECO:0000256" key="7">
    <source>
        <dbReference type="ARBA" id="ARBA00022806"/>
    </source>
</evidence>
<evidence type="ECO:0000256" key="2">
    <source>
        <dbReference type="ARBA" id="ARBA00009046"/>
    </source>
</evidence>
<dbReference type="EMBL" id="CP021404">
    <property type="protein sequence ID" value="ATI43028.1"/>
    <property type="molecule type" value="Genomic_DNA"/>
</dbReference>
<dbReference type="Pfam" id="PF22590">
    <property type="entry name" value="Cas3-like_C_2"/>
    <property type="match status" value="1"/>
</dbReference>
<evidence type="ECO:0000256" key="5">
    <source>
        <dbReference type="ARBA" id="ARBA00022741"/>
    </source>
</evidence>
<keyword evidence="8" id="KW-0067">ATP-binding</keyword>
<evidence type="ECO:0000256" key="9">
    <source>
        <dbReference type="ARBA" id="ARBA00023118"/>
    </source>
</evidence>
<dbReference type="Gene3D" id="1.10.3210.30">
    <property type="match status" value="1"/>
</dbReference>